<proteinExistence type="predicted"/>
<accession>A0A0A9FYM0</accession>
<reference evidence="1" key="2">
    <citation type="journal article" date="2015" name="Data Brief">
        <title>Shoot transcriptome of the giant reed, Arundo donax.</title>
        <authorList>
            <person name="Barrero R.A."/>
            <person name="Guerrero F.D."/>
            <person name="Moolhuijzen P."/>
            <person name="Goolsby J.A."/>
            <person name="Tidwell J."/>
            <person name="Bellgard S.E."/>
            <person name="Bellgard M.I."/>
        </authorList>
    </citation>
    <scope>NUCLEOTIDE SEQUENCE</scope>
    <source>
        <tissue evidence="1">Shoot tissue taken approximately 20 cm above the soil surface</tissue>
    </source>
</reference>
<dbReference type="AlphaFoldDB" id="A0A0A9FYM0"/>
<dbReference type="EMBL" id="GBRH01184433">
    <property type="protein sequence ID" value="JAE13463.1"/>
    <property type="molecule type" value="Transcribed_RNA"/>
</dbReference>
<protein>
    <submittedName>
        <fullName evidence="1">Uncharacterized protein</fullName>
    </submittedName>
</protein>
<organism evidence="1">
    <name type="scientific">Arundo donax</name>
    <name type="common">Giant reed</name>
    <name type="synonym">Donax arundinaceus</name>
    <dbReference type="NCBI Taxonomy" id="35708"/>
    <lineage>
        <taxon>Eukaryota</taxon>
        <taxon>Viridiplantae</taxon>
        <taxon>Streptophyta</taxon>
        <taxon>Embryophyta</taxon>
        <taxon>Tracheophyta</taxon>
        <taxon>Spermatophyta</taxon>
        <taxon>Magnoliopsida</taxon>
        <taxon>Liliopsida</taxon>
        <taxon>Poales</taxon>
        <taxon>Poaceae</taxon>
        <taxon>PACMAD clade</taxon>
        <taxon>Arundinoideae</taxon>
        <taxon>Arundineae</taxon>
        <taxon>Arundo</taxon>
    </lineage>
</organism>
<sequence>MAWYIAPPILSLRAFFAL</sequence>
<reference evidence="1" key="1">
    <citation type="submission" date="2014-09" db="EMBL/GenBank/DDBJ databases">
        <authorList>
            <person name="Magalhaes I.L.F."/>
            <person name="Oliveira U."/>
            <person name="Santos F.R."/>
            <person name="Vidigal T.H.D.A."/>
            <person name="Brescovit A.D."/>
            <person name="Santos A.J."/>
        </authorList>
    </citation>
    <scope>NUCLEOTIDE SEQUENCE</scope>
    <source>
        <tissue evidence="1">Shoot tissue taken approximately 20 cm above the soil surface</tissue>
    </source>
</reference>
<name>A0A0A9FYM0_ARUDO</name>
<evidence type="ECO:0000313" key="1">
    <source>
        <dbReference type="EMBL" id="JAE13463.1"/>
    </source>
</evidence>